<gene>
    <name evidence="5 6" type="primary">tatC</name>
    <name evidence="6" type="ORF">QQ020_30915</name>
</gene>
<dbReference type="InterPro" id="IPR002033">
    <property type="entry name" value="TatC"/>
</dbReference>
<dbReference type="NCBIfam" id="TIGR00945">
    <property type="entry name" value="tatC"/>
    <property type="match status" value="1"/>
</dbReference>
<evidence type="ECO:0000256" key="4">
    <source>
        <dbReference type="ARBA" id="ARBA00023136"/>
    </source>
</evidence>
<keyword evidence="2 5" id="KW-0812">Transmembrane</keyword>
<comment type="caution">
    <text evidence="6">The sequence shown here is derived from an EMBL/GenBank/DDBJ whole genome shotgun (WGS) entry which is preliminary data.</text>
</comment>
<feature type="transmembrane region" description="Helical" evidence="5">
    <location>
        <begin position="90"/>
        <end position="111"/>
    </location>
</feature>
<comment type="caution">
    <text evidence="5">Lacks conserved residue(s) required for the propagation of feature annotation.</text>
</comment>
<evidence type="ECO:0000313" key="7">
    <source>
        <dbReference type="Proteomes" id="UP001172083"/>
    </source>
</evidence>
<keyword evidence="5" id="KW-0653">Protein transport</keyword>
<feature type="transmembrane region" description="Helical" evidence="5">
    <location>
        <begin position="20"/>
        <end position="37"/>
    </location>
</feature>
<keyword evidence="5" id="KW-0813">Transport</keyword>
<dbReference type="HAMAP" id="MF_00902">
    <property type="entry name" value="TatC"/>
    <property type="match status" value="1"/>
</dbReference>
<protein>
    <recommendedName>
        <fullName evidence="5">Sec-independent protein translocase protein TatC</fullName>
    </recommendedName>
</protein>
<dbReference type="PANTHER" id="PTHR30371">
    <property type="entry name" value="SEC-INDEPENDENT PROTEIN TRANSLOCASE PROTEIN TATC"/>
    <property type="match status" value="1"/>
</dbReference>
<sequence length="269" mass="31049">MSEEKEMSFLDHLEELRWHLVRSVIAVFVFAVTAFVMKDFVWGTLILGPTRPDFFTFRLLCRLGEITGMNYFCIEELDFVIQSRKVTGQFTMHLTSSFVIGIICAFPYAFWEFWHFISPGLYERERRVSRGAVFFVSVLFISGVLFGYYVITPLSFNFMVNYKVAEEISNEFDITYFVTFVTTLVLACGILFQIPVVTLFLSKAGIVTPQFLRRYRKHAIVIILFVAAVLTPPDVISQILIAIPLTILYEFSISISARVEKKRLQDLES</sequence>
<dbReference type="Proteomes" id="UP001172083">
    <property type="component" value="Unassembled WGS sequence"/>
</dbReference>
<keyword evidence="4 5" id="KW-0472">Membrane</keyword>
<keyword evidence="7" id="KW-1185">Reference proteome</keyword>
<keyword evidence="3 5" id="KW-1133">Transmembrane helix</keyword>
<evidence type="ECO:0000256" key="2">
    <source>
        <dbReference type="ARBA" id="ARBA00022692"/>
    </source>
</evidence>
<dbReference type="EMBL" id="JAUJEB010000009">
    <property type="protein sequence ID" value="MDN5216521.1"/>
    <property type="molecule type" value="Genomic_DNA"/>
</dbReference>
<comment type="similarity">
    <text evidence="5">Belongs to the TatC family.</text>
</comment>
<comment type="function">
    <text evidence="5">Part of the twin-arginine translocation (Tat) system that transports large folded proteins containing a characteristic twin-arginine motif in their signal peptide across membranes.</text>
</comment>
<proteinExistence type="inferred from homology"/>
<evidence type="ECO:0000256" key="3">
    <source>
        <dbReference type="ARBA" id="ARBA00022989"/>
    </source>
</evidence>
<name>A0ABT8LHL4_9BACT</name>
<reference evidence="6" key="1">
    <citation type="submission" date="2023-06" db="EMBL/GenBank/DDBJ databases">
        <title>Genomic of Agaribacillus aureum.</title>
        <authorList>
            <person name="Wang G."/>
        </authorList>
    </citation>
    <scope>NUCLEOTIDE SEQUENCE</scope>
    <source>
        <strain evidence="6">BMA12</strain>
    </source>
</reference>
<organism evidence="6 7">
    <name type="scientific">Agaribacillus aureus</name>
    <dbReference type="NCBI Taxonomy" id="3051825"/>
    <lineage>
        <taxon>Bacteria</taxon>
        <taxon>Pseudomonadati</taxon>
        <taxon>Bacteroidota</taxon>
        <taxon>Cytophagia</taxon>
        <taxon>Cytophagales</taxon>
        <taxon>Splendidivirgaceae</taxon>
        <taxon>Agaribacillus</taxon>
    </lineage>
</organism>
<keyword evidence="5" id="KW-1003">Cell membrane</keyword>
<evidence type="ECO:0000313" key="6">
    <source>
        <dbReference type="EMBL" id="MDN5216521.1"/>
    </source>
</evidence>
<comment type="subunit">
    <text evidence="5">Forms a complex with TatA.</text>
</comment>
<dbReference type="RefSeq" id="WP_346761856.1">
    <property type="nucleotide sequence ID" value="NZ_JAUJEB010000009.1"/>
</dbReference>
<accession>A0ABT8LHL4</accession>
<dbReference type="PANTHER" id="PTHR30371:SF0">
    <property type="entry name" value="SEC-INDEPENDENT PROTEIN TRANSLOCASE PROTEIN TATC, CHLOROPLASTIC-RELATED"/>
    <property type="match status" value="1"/>
</dbReference>
<feature type="transmembrane region" description="Helical" evidence="5">
    <location>
        <begin position="132"/>
        <end position="156"/>
    </location>
</feature>
<evidence type="ECO:0000256" key="1">
    <source>
        <dbReference type="ARBA" id="ARBA00004141"/>
    </source>
</evidence>
<evidence type="ECO:0000256" key="5">
    <source>
        <dbReference type="HAMAP-Rule" id="MF_00902"/>
    </source>
</evidence>
<comment type="subcellular location">
    <subcellularLocation>
        <location evidence="5">Cell membrane</location>
        <topology evidence="5">Multi-pass membrane protein</topology>
    </subcellularLocation>
    <subcellularLocation>
        <location evidence="1">Membrane</location>
        <topology evidence="1">Multi-pass membrane protein</topology>
    </subcellularLocation>
</comment>
<dbReference type="PRINTS" id="PR01840">
    <property type="entry name" value="TATCFAMILY"/>
</dbReference>
<keyword evidence="5" id="KW-0811">Translocation</keyword>
<dbReference type="Pfam" id="PF00902">
    <property type="entry name" value="TatC"/>
    <property type="match status" value="1"/>
</dbReference>
<feature type="transmembrane region" description="Helical" evidence="5">
    <location>
        <begin position="176"/>
        <end position="202"/>
    </location>
</feature>